<sequence>MTWKPILNPITYKDVASSTPPGSFTWISPKFSADEEHLYYLATTSESSELSLYCLDLSDLSVRRLEIPKRANTTSGVTLEEDLRRQRLRISFFGVAGYELFSLAGRELMLINTDGHYLVMDPKRLEIVLDLSDLALTNPTHVPSTTKIAAIEENCLVTIDLLTKEREVVASPSRQGVSVGVAEYVAQEELDRTDGYWPSPDGRWIAYTEVDETVVPTFPIVRIDETSVNLEQYRYPFAGEDNASVSLFICGIEGDKLRQIEFPTGYEYLSLAKWLSVDRLLLQFLDRPQRRQRVVIYNPAEDKTYELLSEEIDPWINATPQYELLHDGSVLTTTEASGRRHLCLIVEGSAVALTEGDFDVNEIVSLSHEHRYVVVTTNYLSPLENSLQIYDIRERRLSEPLDLVRGSRQVVVSKGQRWLLEQHSNREQPFETRLYLFDEPIICGKDHLSATKKWHSHTPLTLKPPRLIEVPLSGGEVMYGLLYLPPDGISKNRPVVVNVYGGPHFQMVRESWSQTADLQAQLLAQNGVVVVKFDNRGSAGRGKSFEAPIYRAMGTVELDDQITGLSYIHSNFDTDESSVGVYGWSYGGFMTLSLLAKRSSTFKVGVAGAPVVDFRWYDTAYTERYMGTPSDNPEGYSHASILSHIEQLKAPCLIIHGLIDENVHFRNTAALLERAMQYDTELELMALPTSRHAPTLQSTRLSIVKRRTEFLLDHLL</sequence>
<evidence type="ECO:0000259" key="1">
    <source>
        <dbReference type="Pfam" id="PF00326"/>
    </source>
</evidence>
<dbReference type="Gene3D" id="3.40.50.1820">
    <property type="entry name" value="alpha/beta hydrolase"/>
    <property type="match status" value="1"/>
</dbReference>
<dbReference type="SUPFAM" id="SSF53474">
    <property type="entry name" value="alpha/beta-Hydrolases"/>
    <property type="match status" value="1"/>
</dbReference>
<proteinExistence type="predicted"/>
<dbReference type="STRING" id="1121881.SAMN02745225_02031"/>
<dbReference type="Proteomes" id="UP000184295">
    <property type="component" value="Unassembled WGS sequence"/>
</dbReference>
<dbReference type="Pfam" id="PF00326">
    <property type="entry name" value="Peptidase_S9"/>
    <property type="match status" value="1"/>
</dbReference>
<accession>A0A1M4XIF8</accession>
<protein>
    <submittedName>
        <fullName evidence="3">Dipeptidyl-peptidase-4</fullName>
    </submittedName>
</protein>
<name>A0A1M4XIF8_9ACTN</name>
<evidence type="ECO:0000313" key="3">
    <source>
        <dbReference type="EMBL" id="SHE93103.1"/>
    </source>
</evidence>
<dbReference type="PANTHER" id="PTHR11731">
    <property type="entry name" value="PROTEASE FAMILY S9B,C DIPEPTIDYL-PEPTIDASE IV-RELATED"/>
    <property type="match status" value="1"/>
</dbReference>
<dbReference type="EMBL" id="FQUL01000039">
    <property type="protein sequence ID" value="SHE93103.1"/>
    <property type="molecule type" value="Genomic_DNA"/>
</dbReference>
<evidence type="ECO:0000313" key="4">
    <source>
        <dbReference type="Proteomes" id="UP000184295"/>
    </source>
</evidence>
<feature type="domain" description="Dipeptidylpeptidase IV N-terminal" evidence="2">
    <location>
        <begin position="134"/>
        <end position="429"/>
    </location>
</feature>
<feature type="domain" description="Peptidase S9 prolyl oligopeptidase catalytic" evidence="1">
    <location>
        <begin position="517"/>
        <end position="715"/>
    </location>
</feature>
<dbReference type="Pfam" id="PF00930">
    <property type="entry name" value="DPPIV_N"/>
    <property type="match status" value="1"/>
</dbReference>
<dbReference type="SUPFAM" id="SSF82171">
    <property type="entry name" value="DPP6 N-terminal domain-like"/>
    <property type="match status" value="1"/>
</dbReference>
<dbReference type="GO" id="GO:0008239">
    <property type="term" value="F:dipeptidyl-peptidase activity"/>
    <property type="evidence" value="ECO:0007669"/>
    <property type="project" value="TreeGrafter"/>
</dbReference>
<dbReference type="GO" id="GO:0006508">
    <property type="term" value="P:proteolysis"/>
    <property type="evidence" value="ECO:0007669"/>
    <property type="project" value="InterPro"/>
</dbReference>
<dbReference type="AlphaFoldDB" id="A0A1M4XIF8"/>
<organism evidence="3 4">
    <name type="scientific">Ferrithrix thermotolerans DSM 19514</name>
    <dbReference type="NCBI Taxonomy" id="1121881"/>
    <lineage>
        <taxon>Bacteria</taxon>
        <taxon>Bacillati</taxon>
        <taxon>Actinomycetota</taxon>
        <taxon>Acidimicrobiia</taxon>
        <taxon>Acidimicrobiales</taxon>
        <taxon>Acidimicrobiaceae</taxon>
        <taxon>Ferrithrix</taxon>
    </lineage>
</organism>
<dbReference type="RefSeq" id="WP_084660415.1">
    <property type="nucleotide sequence ID" value="NZ_FQUL01000039.1"/>
</dbReference>
<reference evidence="4" key="1">
    <citation type="submission" date="2016-11" db="EMBL/GenBank/DDBJ databases">
        <authorList>
            <person name="Varghese N."/>
            <person name="Submissions S."/>
        </authorList>
    </citation>
    <scope>NUCLEOTIDE SEQUENCE [LARGE SCALE GENOMIC DNA]</scope>
    <source>
        <strain evidence="4">DSM 19514</strain>
    </source>
</reference>
<evidence type="ECO:0000259" key="2">
    <source>
        <dbReference type="Pfam" id="PF00930"/>
    </source>
</evidence>
<dbReference type="Gene3D" id="2.140.10.30">
    <property type="entry name" value="Dipeptidylpeptidase IV, N-terminal domain"/>
    <property type="match status" value="1"/>
</dbReference>
<dbReference type="InterPro" id="IPR050278">
    <property type="entry name" value="Serine_Prot_S9B/DPPIV"/>
</dbReference>
<keyword evidence="4" id="KW-1185">Reference proteome</keyword>
<dbReference type="InterPro" id="IPR001375">
    <property type="entry name" value="Peptidase_S9_cat"/>
</dbReference>
<dbReference type="InterPro" id="IPR029058">
    <property type="entry name" value="AB_hydrolase_fold"/>
</dbReference>
<dbReference type="PANTHER" id="PTHR11731:SF193">
    <property type="entry name" value="DIPEPTIDYL PEPTIDASE 9"/>
    <property type="match status" value="1"/>
</dbReference>
<dbReference type="GO" id="GO:0008236">
    <property type="term" value="F:serine-type peptidase activity"/>
    <property type="evidence" value="ECO:0007669"/>
    <property type="project" value="InterPro"/>
</dbReference>
<dbReference type="OrthoDB" id="9812921at2"/>
<dbReference type="InterPro" id="IPR002469">
    <property type="entry name" value="Peptidase_S9B_N"/>
</dbReference>
<gene>
    <name evidence="3" type="ORF">SAMN02745225_02031</name>
</gene>